<dbReference type="STRING" id="856736.SAMN04488058_1034"/>
<accession>A0A1H6VC97</accession>
<sequence length="160" mass="17968">MNAVATYHDRVPDDRDRKRTLLLDWLTAHDTHRVALHDGGPIESPQILTRLRAALPAPEESVYVLVRRDAPTMPLYVGRAAQPVKRWEGHLRNLLKSTARTEAWRVHFQHPLDLYVVPVTAMQGPPIPCFPVTVGAVEAQLISLAQDTSPALLNHEGVRR</sequence>
<evidence type="ECO:0000313" key="1">
    <source>
        <dbReference type="EMBL" id="SEI97902.1"/>
    </source>
</evidence>
<dbReference type="OrthoDB" id="70103at2"/>
<dbReference type="AlphaFoldDB" id="A0A1H6VC97"/>
<gene>
    <name evidence="1" type="ORF">SAMN04488058_1034</name>
</gene>
<evidence type="ECO:0000313" key="2">
    <source>
        <dbReference type="Proteomes" id="UP000199223"/>
    </source>
</evidence>
<organism evidence="1 2">
    <name type="scientific">Deinococcus reticulitermitis</name>
    <dbReference type="NCBI Taxonomy" id="856736"/>
    <lineage>
        <taxon>Bacteria</taxon>
        <taxon>Thermotogati</taxon>
        <taxon>Deinococcota</taxon>
        <taxon>Deinococci</taxon>
        <taxon>Deinococcales</taxon>
        <taxon>Deinococcaceae</taxon>
        <taxon>Deinococcus</taxon>
    </lineage>
</organism>
<name>A0A1H6VC97_9DEIO</name>
<dbReference type="EMBL" id="FNZA01000003">
    <property type="protein sequence ID" value="SEI97902.1"/>
    <property type="molecule type" value="Genomic_DNA"/>
</dbReference>
<dbReference type="Proteomes" id="UP000199223">
    <property type="component" value="Unassembled WGS sequence"/>
</dbReference>
<proteinExistence type="predicted"/>
<dbReference type="RefSeq" id="WP_092263539.1">
    <property type="nucleotide sequence ID" value="NZ_FNZA01000003.1"/>
</dbReference>
<reference evidence="2" key="1">
    <citation type="submission" date="2016-10" db="EMBL/GenBank/DDBJ databases">
        <authorList>
            <person name="Varghese N."/>
            <person name="Submissions S."/>
        </authorList>
    </citation>
    <scope>NUCLEOTIDE SEQUENCE [LARGE SCALE GENOMIC DNA]</scope>
    <source>
        <strain evidence="2">CGMCC 1.10218</strain>
    </source>
</reference>
<protein>
    <recommendedName>
        <fullName evidence="3">GIY-YIG domain-containing protein</fullName>
    </recommendedName>
</protein>
<evidence type="ECO:0008006" key="3">
    <source>
        <dbReference type="Google" id="ProtNLM"/>
    </source>
</evidence>
<keyword evidence="2" id="KW-1185">Reference proteome</keyword>